<name>A0ABP6ZME5_9ACTN</name>
<dbReference type="Pfam" id="PF01494">
    <property type="entry name" value="FAD_binding_3"/>
    <property type="match status" value="1"/>
</dbReference>
<evidence type="ECO:0000313" key="4">
    <source>
        <dbReference type="Proteomes" id="UP001501074"/>
    </source>
</evidence>
<dbReference type="Gene3D" id="3.50.50.60">
    <property type="entry name" value="FAD/NAD(P)-binding domain"/>
    <property type="match status" value="1"/>
</dbReference>
<evidence type="ECO:0000313" key="3">
    <source>
        <dbReference type="EMBL" id="GAA3612083.1"/>
    </source>
</evidence>
<organism evidence="3 4">
    <name type="scientific">Kineosporia mesophila</name>
    <dbReference type="NCBI Taxonomy" id="566012"/>
    <lineage>
        <taxon>Bacteria</taxon>
        <taxon>Bacillati</taxon>
        <taxon>Actinomycetota</taxon>
        <taxon>Actinomycetes</taxon>
        <taxon>Kineosporiales</taxon>
        <taxon>Kineosporiaceae</taxon>
        <taxon>Kineosporia</taxon>
    </lineage>
</organism>
<feature type="domain" description="FAD-binding" evidence="2">
    <location>
        <begin position="2"/>
        <end position="330"/>
    </location>
</feature>
<sequence length="488" mass="51874">MIVIVGAGPVGLVLALLLARQGVRSTVLDRQDAVYPLPRAVHLDDECARILQNAGVAAGFARISRPAAGLRLLDARHRPLAEFRRSQAVGVHGHPQAGLFDQPELEAVLREAVSASPLISLRLGTEVTGVDASGRVHCGTGVLEADAVVGCDGAGSVVRRALGARWRTLAGDQTWFVTDLLGEPPVRDQDFVEQICDPRRPATYLRVGERRLRWEFRLWPGETPGDLTARLGGLVDPWTHDGVGERQVLRTAAYTFRAVVADRWRRGRVLIAGDAAHLTPPFIGQGLGSGLRDAANLSWKLARVLRGQAGDDLLDTYQSERAPHATALIRLAALAGGLMASPAAPLAGIAGRSARLTGRILAGTGPPLRAGALTPPRRSRRTSLVGSLVPQFPTTETTMDEENHPRLDDLLGPGFALLTRGGPGPAGLRDLAARLGAVVLDTDAPELTRVHHWLIDNATDAALVRPDRVVVATAPARGAARNLGVMSV</sequence>
<dbReference type="InterPro" id="IPR002938">
    <property type="entry name" value="FAD-bd"/>
</dbReference>
<proteinExistence type="predicted"/>
<dbReference type="NCBIfam" id="NF004829">
    <property type="entry name" value="PRK06183.1-3"/>
    <property type="match status" value="1"/>
</dbReference>
<dbReference type="PRINTS" id="PR00420">
    <property type="entry name" value="RNGMNOXGNASE"/>
</dbReference>
<dbReference type="PANTHER" id="PTHR43476:SF3">
    <property type="entry name" value="FAD-BINDING MONOOXYGENASE"/>
    <property type="match status" value="1"/>
</dbReference>
<evidence type="ECO:0000259" key="2">
    <source>
        <dbReference type="Pfam" id="PF01494"/>
    </source>
</evidence>
<dbReference type="EMBL" id="BAAAZO010000004">
    <property type="protein sequence ID" value="GAA3612083.1"/>
    <property type="molecule type" value="Genomic_DNA"/>
</dbReference>
<comment type="caution">
    <text evidence="3">The sequence shown here is derived from an EMBL/GenBank/DDBJ whole genome shotgun (WGS) entry which is preliminary data.</text>
</comment>
<dbReference type="InterPro" id="IPR036188">
    <property type="entry name" value="FAD/NAD-bd_sf"/>
</dbReference>
<dbReference type="Gene3D" id="3.40.30.120">
    <property type="match status" value="1"/>
</dbReference>
<dbReference type="SUPFAM" id="SSF51905">
    <property type="entry name" value="FAD/NAD(P)-binding domain"/>
    <property type="match status" value="1"/>
</dbReference>
<keyword evidence="1" id="KW-0560">Oxidoreductase</keyword>
<protein>
    <submittedName>
        <fullName evidence="3">Bifunctional 3-(3-hydroxy-phenyl)propionate/3-hydroxycinnamic acid hydroxylase</fullName>
    </submittedName>
</protein>
<dbReference type="Gene3D" id="3.30.70.2450">
    <property type="match status" value="1"/>
</dbReference>
<dbReference type="InterPro" id="IPR050631">
    <property type="entry name" value="PheA/TfdB_FAD_monoxygenase"/>
</dbReference>
<keyword evidence="4" id="KW-1185">Reference proteome</keyword>
<accession>A0ABP6ZME5</accession>
<dbReference type="PANTHER" id="PTHR43476">
    <property type="entry name" value="3-(3-HYDROXY-PHENYL)PROPIONATE/3-HYDROXYCINNAMIC ACID HYDROXYLASE"/>
    <property type="match status" value="1"/>
</dbReference>
<evidence type="ECO:0000256" key="1">
    <source>
        <dbReference type="ARBA" id="ARBA00023002"/>
    </source>
</evidence>
<dbReference type="RefSeq" id="WP_231482117.1">
    <property type="nucleotide sequence ID" value="NZ_BAAAZO010000004.1"/>
</dbReference>
<dbReference type="Proteomes" id="UP001501074">
    <property type="component" value="Unassembled WGS sequence"/>
</dbReference>
<reference evidence="4" key="1">
    <citation type="journal article" date="2019" name="Int. J. Syst. Evol. Microbiol.">
        <title>The Global Catalogue of Microorganisms (GCM) 10K type strain sequencing project: providing services to taxonomists for standard genome sequencing and annotation.</title>
        <authorList>
            <consortium name="The Broad Institute Genomics Platform"/>
            <consortium name="The Broad Institute Genome Sequencing Center for Infectious Disease"/>
            <person name="Wu L."/>
            <person name="Ma J."/>
        </authorList>
    </citation>
    <scope>NUCLEOTIDE SEQUENCE [LARGE SCALE GENOMIC DNA]</scope>
    <source>
        <strain evidence="4">JCM 16902</strain>
    </source>
</reference>
<gene>
    <name evidence="3" type="ORF">GCM10022223_30230</name>
</gene>